<dbReference type="GO" id="GO:0046872">
    <property type="term" value="F:metal ion binding"/>
    <property type="evidence" value="ECO:0007669"/>
    <property type="project" value="UniProtKB-KW"/>
</dbReference>
<dbReference type="InterPro" id="IPR052977">
    <property type="entry name" value="Polyferredoxin-like_ET"/>
</dbReference>
<evidence type="ECO:0000256" key="3">
    <source>
        <dbReference type="ARBA" id="ARBA00023014"/>
    </source>
</evidence>
<name>A0A1V5T3A9_9BACT</name>
<dbReference type="InterPro" id="IPR017896">
    <property type="entry name" value="4Fe4S_Fe-S-bd"/>
</dbReference>
<dbReference type="Proteomes" id="UP000485569">
    <property type="component" value="Unassembled WGS sequence"/>
</dbReference>
<evidence type="ECO:0000313" key="5">
    <source>
        <dbReference type="EMBL" id="OQA61237.1"/>
    </source>
</evidence>
<dbReference type="PANTHER" id="PTHR43193">
    <property type="match status" value="1"/>
</dbReference>
<keyword evidence="3" id="KW-0411">Iron-sulfur</keyword>
<protein>
    <submittedName>
        <fullName evidence="5">Ferredoxin-3</fullName>
    </submittedName>
</protein>
<sequence length="73" mass="8064">MVLNKVLINQEFCKGCGYCVQICPKKVLVLSEGFNSHGYYPAMVNDGDHCIGCGFCAQVCPEVAISVYRENEK</sequence>
<dbReference type="AlphaFoldDB" id="A0A1V5T3A9"/>
<gene>
    <name evidence="5" type="ORF">BWY41_00188</name>
</gene>
<dbReference type="Pfam" id="PF12838">
    <property type="entry name" value="Fer4_7"/>
    <property type="match status" value="1"/>
</dbReference>
<evidence type="ECO:0000256" key="1">
    <source>
        <dbReference type="ARBA" id="ARBA00022723"/>
    </source>
</evidence>
<organism evidence="5">
    <name type="scientific">Candidatus Atribacter allofermentans</name>
    <dbReference type="NCBI Taxonomy" id="1852833"/>
    <lineage>
        <taxon>Bacteria</taxon>
        <taxon>Pseudomonadati</taxon>
        <taxon>Atribacterota</taxon>
        <taxon>Atribacteria</taxon>
        <taxon>Atribacterales</taxon>
        <taxon>Atribacteraceae</taxon>
        <taxon>Atribacter</taxon>
    </lineage>
</organism>
<accession>A0A1V5T3A9</accession>
<dbReference type="Gene3D" id="3.30.70.20">
    <property type="match status" value="1"/>
</dbReference>
<feature type="domain" description="4Fe-4S ferredoxin-type" evidence="4">
    <location>
        <begin position="40"/>
        <end position="70"/>
    </location>
</feature>
<proteinExistence type="predicted"/>
<evidence type="ECO:0000256" key="2">
    <source>
        <dbReference type="ARBA" id="ARBA00023004"/>
    </source>
</evidence>
<feature type="domain" description="4Fe-4S ferredoxin-type" evidence="4">
    <location>
        <begin position="4"/>
        <end position="33"/>
    </location>
</feature>
<keyword evidence="2" id="KW-0408">Iron</keyword>
<dbReference type="SUPFAM" id="SSF54862">
    <property type="entry name" value="4Fe-4S ferredoxins"/>
    <property type="match status" value="1"/>
</dbReference>
<dbReference type="GO" id="GO:0051536">
    <property type="term" value="F:iron-sulfur cluster binding"/>
    <property type="evidence" value="ECO:0007669"/>
    <property type="project" value="UniProtKB-KW"/>
</dbReference>
<dbReference type="PROSITE" id="PS00198">
    <property type="entry name" value="4FE4S_FER_1"/>
    <property type="match status" value="1"/>
</dbReference>
<dbReference type="PANTHER" id="PTHR43193:SF2">
    <property type="entry name" value="POLYFERREDOXIN PROTEIN FWDF"/>
    <property type="match status" value="1"/>
</dbReference>
<dbReference type="InterPro" id="IPR017900">
    <property type="entry name" value="4Fe4S_Fe_S_CS"/>
</dbReference>
<reference evidence="5" key="1">
    <citation type="submission" date="2017-02" db="EMBL/GenBank/DDBJ databases">
        <title>Delving into the versatile metabolic prowess of the omnipresent phylum Bacteroidetes.</title>
        <authorList>
            <person name="Nobu M.K."/>
            <person name="Mei R."/>
            <person name="Narihiro T."/>
            <person name="Kuroda K."/>
            <person name="Liu W.-T."/>
        </authorList>
    </citation>
    <scope>NUCLEOTIDE SEQUENCE</scope>
    <source>
        <strain evidence="5">ADurb.Bin276</strain>
    </source>
</reference>
<dbReference type="EMBL" id="MWBQ01000021">
    <property type="protein sequence ID" value="OQA61237.1"/>
    <property type="molecule type" value="Genomic_DNA"/>
</dbReference>
<comment type="caution">
    <text evidence="5">The sequence shown here is derived from an EMBL/GenBank/DDBJ whole genome shotgun (WGS) entry which is preliminary data.</text>
</comment>
<evidence type="ECO:0000259" key="4">
    <source>
        <dbReference type="PROSITE" id="PS51379"/>
    </source>
</evidence>
<keyword evidence="1" id="KW-0479">Metal-binding</keyword>
<dbReference type="PROSITE" id="PS51379">
    <property type="entry name" value="4FE4S_FER_2"/>
    <property type="match status" value="2"/>
</dbReference>